<evidence type="ECO:0000256" key="1">
    <source>
        <dbReference type="SAM" id="SignalP"/>
    </source>
</evidence>
<evidence type="ECO:0000313" key="2">
    <source>
        <dbReference type="EMBL" id="GGY83522.1"/>
    </source>
</evidence>
<keyword evidence="4" id="KW-1185">Reference proteome</keyword>
<reference evidence="3 4" key="2">
    <citation type="submission" date="2019-03" db="EMBL/GenBank/DDBJ databases">
        <title>Draft Genome Sequences of Six Type Strains of the Genus Massilia.</title>
        <authorList>
            <person name="Miess H."/>
            <person name="Frediansyhah A."/>
            <person name="Gross H."/>
        </authorList>
    </citation>
    <scope>NUCLEOTIDE SEQUENCE [LARGE SCALE GENOMIC DNA]</scope>
    <source>
        <strain evidence="3 4">DSM 17505</strain>
    </source>
</reference>
<accession>A0A4P7BLJ9</accession>
<name>A0A4P7BLJ9_9BURK</name>
<feature type="signal peptide" evidence="1">
    <location>
        <begin position="1"/>
        <end position="26"/>
    </location>
</feature>
<gene>
    <name evidence="3" type="ORF">E1742_22345</name>
    <name evidence="2" type="ORF">GCM10007388_15690</name>
</gene>
<reference evidence="2" key="3">
    <citation type="submission" date="2022-12" db="EMBL/GenBank/DDBJ databases">
        <authorList>
            <person name="Sun Q."/>
            <person name="Kim S."/>
        </authorList>
    </citation>
    <scope>NUCLEOTIDE SEQUENCE</scope>
    <source>
        <strain evidence="2">KCTC 12344</strain>
    </source>
</reference>
<reference evidence="2" key="1">
    <citation type="journal article" date="2014" name="Int. J. Syst. Evol. Microbiol.">
        <title>Complete genome sequence of Corynebacterium casei LMG S-19264T (=DSM 44701T), isolated from a smear-ripened cheese.</title>
        <authorList>
            <consortium name="US DOE Joint Genome Institute (JGI-PGF)"/>
            <person name="Walter F."/>
            <person name="Albersmeier A."/>
            <person name="Kalinowski J."/>
            <person name="Ruckert C."/>
        </authorList>
    </citation>
    <scope>NUCLEOTIDE SEQUENCE</scope>
    <source>
        <strain evidence="2">KCTC 12344</strain>
    </source>
</reference>
<feature type="chain" id="PRO_5044606993" description="DUF4124 domain-containing protein" evidence="1">
    <location>
        <begin position="27"/>
        <end position="137"/>
    </location>
</feature>
<dbReference type="RefSeq" id="WP_134387304.1">
    <property type="nucleotide sequence ID" value="NZ_BMWW01000002.1"/>
</dbReference>
<evidence type="ECO:0000313" key="4">
    <source>
        <dbReference type="Proteomes" id="UP000294359"/>
    </source>
</evidence>
<dbReference type="EMBL" id="BMWW01000002">
    <property type="protein sequence ID" value="GGY83522.1"/>
    <property type="molecule type" value="Genomic_DNA"/>
</dbReference>
<evidence type="ECO:0000313" key="5">
    <source>
        <dbReference type="Proteomes" id="UP000619512"/>
    </source>
</evidence>
<evidence type="ECO:0008006" key="6">
    <source>
        <dbReference type="Google" id="ProtNLM"/>
    </source>
</evidence>
<organism evidence="2 5">
    <name type="scientific">Pseudoduganella plicata</name>
    <dbReference type="NCBI Taxonomy" id="321984"/>
    <lineage>
        <taxon>Bacteria</taxon>
        <taxon>Pseudomonadati</taxon>
        <taxon>Pseudomonadota</taxon>
        <taxon>Betaproteobacteria</taxon>
        <taxon>Burkholderiales</taxon>
        <taxon>Oxalobacteraceae</taxon>
        <taxon>Telluria group</taxon>
        <taxon>Pseudoduganella</taxon>
    </lineage>
</organism>
<dbReference type="Proteomes" id="UP000619512">
    <property type="component" value="Unassembled WGS sequence"/>
</dbReference>
<proteinExistence type="predicted"/>
<protein>
    <recommendedName>
        <fullName evidence="6">DUF4124 domain-containing protein</fullName>
    </recommendedName>
</protein>
<dbReference type="Proteomes" id="UP000294359">
    <property type="component" value="Chromosome"/>
</dbReference>
<dbReference type="EMBL" id="CP038026">
    <property type="protein sequence ID" value="QBQ38605.1"/>
    <property type="molecule type" value="Genomic_DNA"/>
</dbReference>
<dbReference type="OrthoDB" id="8758216at2"/>
<dbReference type="AlphaFoldDB" id="A0A4P7BLJ9"/>
<evidence type="ECO:0000313" key="3">
    <source>
        <dbReference type="EMBL" id="QBQ38605.1"/>
    </source>
</evidence>
<keyword evidence="1" id="KW-0732">Signal</keyword>
<sequence length="137" mass="14522">MRRSTIFATLTLALPLAMLGGQGAFANDQLYKCVDPNGALMLSDKPCAVVQSVAADTTTAPATLPADVAAVPTDIDAAAEEPPRPVVVKERYTLPPAEFDRSQWNRKSPTSTAPKIDVATLKAAKLNLELSEKTASR</sequence>